<comment type="similarity">
    <text evidence="1 6 7">Belongs to the universal ribosomal protein uS7 family.</text>
</comment>
<dbReference type="EMBL" id="CADCWF010000265">
    <property type="protein sequence ID" value="CAA9572243.1"/>
    <property type="molecule type" value="Genomic_DNA"/>
</dbReference>
<dbReference type="InterPro" id="IPR036823">
    <property type="entry name" value="Ribosomal_uS7_dom_sf"/>
</dbReference>
<dbReference type="InterPro" id="IPR020606">
    <property type="entry name" value="Ribosomal_uS7_CS"/>
</dbReference>
<dbReference type="HAMAP" id="MF_00480_B">
    <property type="entry name" value="Ribosomal_uS7_B"/>
    <property type="match status" value="1"/>
</dbReference>
<feature type="domain" description="Small ribosomal subunit protein uS7" evidence="8">
    <location>
        <begin position="2"/>
        <end position="149"/>
    </location>
</feature>
<evidence type="ECO:0000256" key="3">
    <source>
        <dbReference type="ARBA" id="ARBA00022884"/>
    </source>
</evidence>
<comment type="function">
    <text evidence="6">One of the primary rRNA binding proteins, it binds directly to 16S rRNA where it nucleates assembly of the head domain of the 30S subunit. Is located at the subunit interface close to the decoding center, probably blocks exit of the E-site tRNA.</text>
</comment>
<dbReference type="GO" id="GO:0015935">
    <property type="term" value="C:small ribosomal subunit"/>
    <property type="evidence" value="ECO:0007669"/>
    <property type="project" value="InterPro"/>
</dbReference>
<dbReference type="NCBIfam" id="TIGR01029">
    <property type="entry name" value="rpsG_bact"/>
    <property type="match status" value="1"/>
</dbReference>
<dbReference type="GO" id="GO:0019843">
    <property type="term" value="F:rRNA binding"/>
    <property type="evidence" value="ECO:0007669"/>
    <property type="project" value="UniProtKB-UniRule"/>
</dbReference>
<evidence type="ECO:0000259" key="8">
    <source>
        <dbReference type="Pfam" id="PF00177"/>
    </source>
</evidence>
<evidence type="ECO:0000256" key="7">
    <source>
        <dbReference type="RuleBase" id="RU003619"/>
    </source>
</evidence>
<proteinExistence type="inferred from homology"/>
<evidence type="ECO:0000256" key="4">
    <source>
        <dbReference type="ARBA" id="ARBA00022980"/>
    </source>
</evidence>
<keyword evidence="2 6" id="KW-0699">rRNA-binding</keyword>
<dbReference type="PIRSF" id="PIRSF002122">
    <property type="entry name" value="RPS7p_RPS7a_RPS5e_RPS7o"/>
    <property type="match status" value="1"/>
</dbReference>
<keyword evidence="4 6" id="KW-0689">Ribosomal protein</keyword>
<dbReference type="CDD" id="cd14869">
    <property type="entry name" value="uS7_Bacteria"/>
    <property type="match status" value="1"/>
</dbReference>
<keyword evidence="5 6" id="KW-0687">Ribonucleoprotein</keyword>
<gene>
    <name evidence="6" type="primary">rpsG</name>
    <name evidence="9" type="ORF">AVDCRST_MAG59-3663</name>
</gene>
<keyword evidence="6" id="KW-0820">tRNA-binding</keyword>
<dbReference type="AlphaFoldDB" id="A0A6J4V8H0"/>
<protein>
    <recommendedName>
        <fullName evidence="6">Small ribosomal subunit protein uS7</fullName>
    </recommendedName>
</protein>
<dbReference type="Gene3D" id="1.10.455.10">
    <property type="entry name" value="Ribosomal protein S7 domain"/>
    <property type="match status" value="1"/>
</dbReference>
<evidence type="ECO:0000256" key="6">
    <source>
        <dbReference type="HAMAP-Rule" id="MF_00480"/>
    </source>
</evidence>
<sequence length="157" mass="17854">MPRRSKIERRIPAPDARFNNETLARFINRVMQRGKKGVAERIVYGALDTIAERTGRNPIEVFEQALYNATPVLEVKPRRVGGATYQVPVQIEGSRRGSLAMRWLLTSAKARPGKSMQEKLANELLDAFNNTGATIKRREDTHRMAEANRAFSHYGRF</sequence>
<dbReference type="InterPro" id="IPR000235">
    <property type="entry name" value="Ribosomal_uS7"/>
</dbReference>
<dbReference type="SUPFAM" id="SSF47973">
    <property type="entry name" value="Ribosomal protein S7"/>
    <property type="match status" value="1"/>
</dbReference>
<keyword evidence="3 6" id="KW-0694">RNA-binding</keyword>
<evidence type="ECO:0000313" key="9">
    <source>
        <dbReference type="EMBL" id="CAA9572243.1"/>
    </source>
</evidence>
<dbReference type="PROSITE" id="PS00052">
    <property type="entry name" value="RIBOSOMAL_S7"/>
    <property type="match status" value="1"/>
</dbReference>
<evidence type="ECO:0000256" key="2">
    <source>
        <dbReference type="ARBA" id="ARBA00022730"/>
    </source>
</evidence>
<evidence type="ECO:0000256" key="5">
    <source>
        <dbReference type="ARBA" id="ARBA00023274"/>
    </source>
</evidence>
<organism evidence="9">
    <name type="scientific">uncultured Thermomicrobiales bacterium</name>
    <dbReference type="NCBI Taxonomy" id="1645740"/>
    <lineage>
        <taxon>Bacteria</taxon>
        <taxon>Pseudomonadati</taxon>
        <taxon>Thermomicrobiota</taxon>
        <taxon>Thermomicrobia</taxon>
        <taxon>Thermomicrobiales</taxon>
        <taxon>environmental samples</taxon>
    </lineage>
</organism>
<comment type="subunit">
    <text evidence="6">Part of the 30S ribosomal subunit. Contacts proteins S9 and S11.</text>
</comment>
<dbReference type="InterPro" id="IPR023798">
    <property type="entry name" value="Ribosomal_uS7_dom"/>
</dbReference>
<dbReference type="GO" id="GO:0000049">
    <property type="term" value="F:tRNA binding"/>
    <property type="evidence" value="ECO:0007669"/>
    <property type="project" value="UniProtKB-UniRule"/>
</dbReference>
<dbReference type="PANTHER" id="PTHR11205">
    <property type="entry name" value="RIBOSOMAL PROTEIN S7"/>
    <property type="match status" value="1"/>
</dbReference>
<dbReference type="Pfam" id="PF00177">
    <property type="entry name" value="Ribosomal_S7"/>
    <property type="match status" value="1"/>
</dbReference>
<dbReference type="FunFam" id="1.10.455.10:FF:000001">
    <property type="entry name" value="30S ribosomal protein S7"/>
    <property type="match status" value="1"/>
</dbReference>
<reference evidence="9" key="1">
    <citation type="submission" date="2020-02" db="EMBL/GenBank/DDBJ databases">
        <authorList>
            <person name="Meier V. D."/>
        </authorList>
    </citation>
    <scope>NUCLEOTIDE SEQUENCE</scope>
    <source>
        <strain evidence="9">AVDCRST_MAG59</strain>
    </source>
</reference>
<dbReference type="GO" id="GO:0006412">
    <property type="term" value="P:translation"/>
    <property type="evidence" value="ECO:0007669"/>
    <property type="project" value="UniProtKB-UniRule"/>
</dbReference>
<accession>A0A6J4V8H0</accession>
<name>A0A6J4V8H0_9BACT</name>
<dbReference type="InterPro" id="IPR005717">
    <property type="entry name" value="Ribosomal_uS7_bac/org-type"/>
</dbReference>
<evidence type="ECO:0000256" key="1">
    <source>
        <dbReference type="ARBA" id="ARBA00007151"/>
    </source>
</evidence>
<dbReference type="GO" id="GO:0003735">
    <property type="term" value="F:structural constituent of ribosome"/>
    <property type="evidence" value="ECO:0007669"/>
    <property type="project" value="InterPro"/>
</dbReference>